<accession>A0A8U0ILL3</accession>
<protein>
    <submittedName>
        <fullName evidence="1">Uncharacterized protein</fullName>
    </submittedName>
</protein>
<dbReference type="KEGG" id="haxz:M0R88_08040"/>
<dbReference type="RefSeq" id="WP_248656420.1">
    <property type="nucleotide sequence ID" value="NZ_CP096658.1"/>
</dbReference>
<proteinExistence type="predicted"/>
<name>A0A8U0ILL3_9EURY</name>
<sequence length="56" mass="6357">MKTDATPTADDPDDRIETYARTASDGEAELVFYNPHATHEWVNATESSTVELEDWR</sequence>
<reference evidence="1" key="1">
    <citation type="submission" date="2022-04" db="EMBL/GenBank/DDBJ databases">
        <title>Diverse halophilic archaea isolated from saline environments.</title>
        <authorList>
            <person name="Cui H.-L."/>
        </authorList>
    </citation>
    <scope>NUCLEOTIDE SEQUENCE</scope>
    <source>
        <strain evidence="1">XZYJT40</strain>
    </source>
</reference>
<keyword evidence="2" id="KW-1185">Reference proteome</keyword>
<organism evidence="1 2">
    <name type="scientific">Halorussus gelatinilyticus</name>
    <dbReference type="NCBI Taxonomy" id="2937524"/>
    <lineage>
        <taxon>Archaea</taxon>
        <taxon>Methanobacteriati</taxon>
        <taxon>Methanobacteriota</taxon>
        <taxon>Stenosarchaea group</taxon>
        <taxon>Halobacteria</taxon>
        <taxon>Halobacteriales</taxon>
        <taxon>Haladaptataceae</taxon>
        <taxon>Halorussus</taxon>
    </lineage>
</organism>
<dbReference type="AlphaFoldDB" id="A0A8U0ILL3"/>
<dbReference type="EMBL" id="CP096658">
    <property type="protein sequence ID" value="UPW02033.1"/>
    <property type="molecule type" value="Genomic_DNA"/>
</dbReference>
<gene>
    <name evidence="1" type="ORF">M0R88_08040</name>
</gene>
<evidence type="ECO:0000313" key="2">
    <source>
        <dbReference type="Proteomes" id="UP000830434"/>
    </source>
</evidence>
<dbReference type="GeneID" id="72189797"/>
<dbReference type="Proteomes" id="UP000830434">
    <property type="component" value="Chromosome"/>
</dbReference>
<evidence type="ECO:0000313" key="1">
    <source>
        <dbReference type="EMBL" id="UPW02033.1"/>
    </source>
</evidence>